<organism evidence="4 5">
    <name type="scientific">Kitasatospora aureofaciens</name>
    <name type="common">Streptomyces aureofaciens</name>
    <dbReference type="NCBI Taxonomy" id="1894"/>
    <lineage>
        <taxon>Bacteria</taxon>
        <taxon>Bacillati</taxon>
        <taxon>Actinomycetota</taxon>
        <taxon>Actinomycetes</taxon>
        <taxon>Kitasatosporales</taxon>
        <taxon>Streptomycetaceae</taxon>
        <taxon>Kitasatospora</taxon>
    </lineage>
</organism>
<keyword evidence="2" id="KW-0472">Membrane</keyword>
<feature type="transmembrane region" description="Helical" evidence="2">
    <location>
        <begin position="52"/>
        <end position="70"/>
    </location>
</feature>
<dbReference type="EMBL" id="BMUB01000014">
    <property type="protein sequence ID" value="GGU92628.1"/>
    <property type="molecule type" value="Genomic_DNA"/>
</dbReference>
<feature type="domain" description="Peptidase C39-like" evidence="3">
    <location>
        <begin position="78"/>
        <end position="242"/>
    </location>
</feature>
<gene>
    <name evidence="4" type="ORF">GCM10010502_52660</name>
</gene>
<dbReference type="InterPro" id="IPR039564">
    <property type="entry name" value="Peptidase_C39-like"/>
</dbReference>
<feature type="region of interest" description="Disordered" evidence="1">
    <location>
        <begin position="1"/>
        <end position="49"/>
    </location>
</feature>
<dbReference type="Pfam" id="PF13529">
    <property type="entry name" value="Peptidase_C39_2"/>
    <property type="match status" value="1"/>
</dbReference>
<keyword evidence="2" id="KW-1133">Transmembrane helix</keyword>
<evidence type="ECO:0000313" key="4">
    <source>
        <dbReference type="EMBL" id="GGU92628.1"/>
    </source>
</evidence>
<dbReference type="Gene3D" id="3.90.70.10">
    <property type="entry name" value="Cysteine proteinases"/>
    <property type="match status" value="1"/>
</dbReference>
<protein>
    <recommendedName>
        <fullName evidence="3">Peptidase C39-like domain-containing protein</fullName>
    </recommendedName>
</protein>
<keyword evidence="2" id="KW-0812">Transmembrane</keyword>
<proteinExistence type="predicted"/>
<evidence type="ECO:0000313" key="5">
    <source>
        <dbReference type="Proteomes" id="UP000610124"/>
    </source>
</evidence>
<dbReference type="Proteomes" id="UP000610124">
    <property type="component" value="Unassembled WGS sequence"/>
</dbReference>
<reference evidence="4" key="1">
    <citation type="journal article" date="2014" name="Int. J. Syst. Evol. Microbiol.">
        <title>Complete genome sequence of Corynebacterium casei LMG S-19264T (=DSM 44701T), isolated from a smear-ripened cheese.</title>
        <authorList>
            <consortium name="US DOE Joint Genome Institute (JGI-PGF)"/>
            <person name="Walter F."/>
            <person name="Albersmeier A."/>
            <person name="Kalinowski J."/>
            <person name="Ruckert C."/>
        </authorList>
    </citation>
    <scope>NUCLEOTIDE SEQUENCE</scope>
    <source>
        <strain evidence="4">JCM 4434</strain>
    </source>
</reference>
<evidence type="ECO:0000259" key="3">
    <source>
        <dbReference type="Pfam" id="PF13529"/>
    </source>
</evidence>
<reference evidence="4" key="2">
    <citation type="submission" date="2020-09" db="EMBL/GenBank/DDBJ databases">
        <authorList>
            <person name="Sun Q."/>
            <person name="Ohkuma M."/>
        </authorList>
    </citation>
    <scope>NUCLEOTIDE SEQUENCE</scope>
    <source>
        <strain evidence="4">JCM 4434</strain>
    </source>
</reference>
<dbReference type="PANTHER" id="PTHR37806">
    <property type="entry name" value="LMO0724 PROTEIN"/>
    <property type="match status" value="1"/>
</dbReference>
<evidence type="ECO:0000256" key="1">
    <source>
        <dbReference type="SAM" id="MobiDB-lite"/>
    </source>
</evidence>
<dbReference type="PANTHER" id="PTHR37806:SF1">
    <property type="entry name" value="PEPTIDASE C39-LIKE DOMAIN-CONTAINING PROTEIN"/>
    <property type="match status" value="1"/>
</dbReference>
<sequence length="268" mass="27418">MESHEDVLNGGRCLYPSSRRPGPPAASSPATAPSARTRPAPGRLPRRRRGRLVATLTAVLTGTVMVIGTLPSSAVTTAVPAYQQQLGNDCEATSLRMVLAARGVQVSDQDVLGHIGIDLAHPKAGVSGPLSGDPFQAFVGSPNGSEGAGTGFGVYYPPVARAAQSYGMSVAAAGQGISPAQLGSAVAAGHLAIVWVDYNWRDVAAGSYTAYDGRVVPYAGPSEHTVVVTAVSNGQYLINDPARGQLQISAAAFAAGYASYGDMAVIIQ</sequence>
<dbReference type="AlphaFoldDB" id="A0A8H9HXV7"/>
<evidence type="ECO:0000256" key="2">
    <source>
        <dbReference type="SAM" id="Phobius"/>
    </source>
</evidence>
<name>A0A8H9HXV7_KITAU</name>
<comment type="caution">
    <text evidence="4">The sequence shown here is derived from an EMBL/GenBank/DDBJ whole genome shotgun (WGS) entry which is preliminary data.</text>
</comment>
<accession>A0A8H9HXV7</accession>
<feature type="compositionally biased region" description="Low complexity" evidence="1">
    <location>
        <begin position="27"/>
        <end position="43"/>
    </location>
</feature>